<evidence type="ECO:0000313" key="3">
    <source>
        <dbReference type="Proteomes" id="UP000255534"/>
    </source>
</evidence>
<keyword evidence="1" id="KW-0472">Membrane</keyword>
<name>A0A379Y2Q8_SALET</name>
<feature type="transmembrane region" description="Helical" evidence="1">
    <location>
        <begin position="12"/>
        <end position="34"/>
    </location>
</feature>
<reference evidence="2 3" key="1">
    <citation type="submission" date="2018-06" db="EMBL/GenBank/DDBJ databases">
        <authorList>
            <consortium name="Pathogen Informatics"/>
            <person name="Doyle S."/>
        </authorList>
    </citation>
    <scope>NUCLEOTIDE SEQUENCE [LARGE SCALE GENOMIC DNA]</scope>
    <source>
        <strain evidence="2 3">NCTC5798</strain>
    </source>
</reference>
<gene>
    <name evidence="2" type="ORF">NCTC5798_06105</name>
</gene>
<sequence>MEITYSLSESLLMMLCEIMITGLAILSAWCVMFFARSKDKDASASKKKITFKAGLTYFIASQITAFFISMIDSIFSMKGGSIAWNDDIRQFYLHAGLGLVTCGFCLLVILHEKLIKKNPNVFSDFGGSLVVTFTGTIVLSVLYLVSASPLHYEEHKLQDVSVVAWDGYEHQVVYADGHYWIFNQELPSLNQSLLKEVIRGRHHLICTSERNVTCWSGKKIPKNSTPVKKQLIDKKKCDMLVWQKNPGELNTCEKATN</sequence>
<feature type="transmembrane region" description="Helical" evidence="1">
    <location>
        <begin position="54"/>
        <end position="71"/>
    </location>
</feature>
<dbReference type="AlphaFoldDB" id="A0A379Y2Q8"/>
<protein>
    <submittedName>
        <fullName evidence="2">Membrane protein</fullName>
    </submittedName>
</protein>
<organism evidence="2 3">
    <name type="scientific">Salmonella enterica I</name>
    <dbReference type="NCBI Taxonomy" id="59201"/>
    <lineage>
        <taxon>Bacteria</taxon>
        <taxon>Pseudomonadati</taxon>
        <taxon>Pseudomonadota</taxon>
        <taxon>Gammaproteobacteria</taxon>
        <taxon>Enterobacterales</taxon>
        <taxon>Enterobacteriaceae</taxon>
        <taxon>Salmonella</taxon>
    </lineage>
</organism>
<evidence type="ECO:0000256" key="1">
    <source>
        <dbReference type="SAM" id="Phobius"/>
    </source>
</evidence>
<feature type="transmembrane region" description="Helical" evidence="1">
    <location>
        <begin position="91"/>
        <end position="110"/>
    </location>
</feature>
<feature type="transmembrane region" description="Helical" evidence="1">
    <location>
        <begin position="122"/>
        <end position="145"/>
    </location>
</feature>
<dbReference type="EMBL" id="UGXK01000002">
    <property type="protein sequence ID" value="SUI39664.1"/>
    <property type="molecule type" value="Genomic_DNA"/>
</dbReference>
<keyword evidence="1" id="KW-0812">Transmembrane</keyword>
<dbReference type="Proteomes" id="UP000255534">
    <property type="component" value="Unassembled WGS sequence"/>
</dbReference>
<proteinExistence type="predicted"/>
<evidence type="ECO:0000313" key="2">
    <source>
        <dbReference type="EMBL" id="SUI39664.1"/>
    </source>
</evidence>
<accession>A0A379Y2Q8</accession>
<keyword evidence="1" id="KW-1133">Transmembrane helix</keyword>